<evidence type="ECO:0000313" key="1">
    <source>
        <dbReference type="EMBL" id="KAG7376447.1"/>
    </source>
</evidence>
<proteinExistence type="predicted"/>
<reference evidence="1" key="1">
    <citation type="submission" date="2021-02" db="EMBL/GenBank/DDBJ databases">
        <authorList>
            <person name="Palmer J.M."/>
        </authorList>
    </citation>
    <scope>NUCLEOTIDE SEQUENCE</scope>
    <source>
        <strain evidence="1">SCRP734</strain>
    </source>
</reference>
<gene>
    <name evidence="1" type="ORF">PHYPSEUDO_013403</name>
</gene>
<dbReference type="Proteomes" id="UP000694044">
    <property type="component" value="Unassembled WGS sequence"/>
</dbReference>
<evidence type="ECO:0000313" key="2">
    <source>
        <dbReference type="Proteomes" id="UP000694044"/>
    </source>
</evidence>
<dbReference type="PANTHER" id="PTHR33714">
    <property type="entry name" value="COUNTING FACTOR-ASSOCIATED PROTEIN A-RELATED"/>
    <property type="match status" value="1"/>
</dbReference>
<comment type="caution">
    <text evidence="1">The sequence shown here is derived from an EMBL/GenBank/DDBJ whole genome shotgun (WGS) entry which is preliminary data.</text>
</comment>
<organism evidence="1 2">
    <name type="scientific">Phytophthora pseudosyringae</name>
    <dbReference type="NCBI Taxonomy" id="221518"/>
    <lineage>
        <taxon>Eukaryota</taxon>
        <taxon>Sar</taxon>
        <taxon>Stramenopiles</taxon>
        <taxon>Oomycota</taxon>
        <taxon>Peronosporomycetes</taxon>
        <taxon>Peronosporales</taxon>
        <taxon>Peronosporaceae</taxon>
        <taxon>Phytophthora</taxon>
    </lineage>
</organism>
<accession>A0A8T1V5A5</accession>
<name>A0A8T1V5A5_9STRA</name>
<dbReference type="PANTHER" id="PTHR33714:SF3">
    <property type="entry name" value="COUNTING FACTOR-ASSOCIATED PROTEIN A-RELATED"/>
    <property type="match status" value="1"/>
</dbReference>
<dbReference type="EMBL" id="JAGDFM010000699">
    <property type="protein sequence ID" value="KAG7376447.1"/>
    <property type="molecule type" value="Genomic_DNA"/>
</dbReference>
<dbReference type="OrthoDB" id="104810at2759"/>
<sequence>MPFRIKHDGMSPRGAPWAFLAGSLAAFLQLPGYSRGESAVYKLHTDSSCSSTPTIIGFQESPPPSCSAITTCSSVNIDGEYLYWDRDCASDEYDVVSAAAYADKPYVLMEIYESGGECEKLLSGAAFLADGSCLVTDNGVSSMKVSLLADGSATFLTYGGVSCSGTAVTNTNVPKASITSHSCENGALKFYSSTPAIDTTAPTTEGSDKTISTTTSQSAPRSFGASVLLTASITATLAMAITLY</sequence>
<keyword evidence="2" id="KW-1185">Reference proteome</keyword>
<protein>
    <submittedName>
        <fullName evidence="1">Uncharacterized protein</fullName>
    </submittedName>
</protein>
<dbReference type="AlphaFoldDB" id="A0A8T1V5A5"/>